<dbReference type="RefSeq" id="WP_308459620.1">
    <property type="nucleotide sequence ID" value="NZ_JAJEPS010000010.1"/>
</dbReference>
<evidence type="ECO:0000256" key="1">
    <source>
        <dbReference type="SAM" id="Phobius"/>
    </source>
</evidence>
<feature type="transmembrane region" description="Helical" evidence="1">
    <location>
        <begin position="248"/>
        <end position="273"/>
    </location>
</feature>
<feature type="transmembrane region" description="Helical" evidence="1">
    <location>
        <begin position="465"/>
        <end position="482"/>
    </location>
</feature>
<keyword evidence="4" id="KW-1185">Reference proteome</keyword>
<organism evidence="3 4">
    <name type="scientific">Hominiventricola filiformis</name>
    <dbReference type="NCBI Taxonomy" id="2885352"/>
    <lineage>
        <taxon>Bacteria</taxon>
        <taxon>Bacillati</taxon>
        <taxon>Bacillota</taxon>
        <taxon>Clostridia</taxon>
        <taxon>Lachnospirales</taxon>
        <taxon>Lachnospiraceae</taxon>
        <taxon>Hominiventricola</taxon>
    </lineage>
</organism>
<dbReference type="Pfam" id="PF01970">
    <property type="entry name" value="TctA"/>
    <property type="match status" value="1"/>
</dbReference>
<keyword evidence="1" id="KW-0472">Membrane</keyword>
<feature type="transmembrane region" description="Helical" evidence="1">
    <location>
        <begin position="350"/>
        <end position="369"/>
    </location>
</feature>
<evidence type="ECO:0000313" key="4">
    <source>
        <dbReference type="Proteomes" id="UP001198220"/>
    </source>
</evidence>
<feature type="transmembrane region" description="Helical" evidence="1">
    <location>
        <begin position="141"/>
        <end position="159"/>
    </location>
</feature>
<keyword evidence="1" id="KW-0812">Transmembrane</keyword>
<feature type="domain" description="DUF112" evidence="2">
    <location>
        <begin position="17"/>
        <end position="434"/>
    </location>
</feature>
<sequence length="490" mass="51693">MKEMGEVFFSLLTLNNLLYMNIGLLGGIVVGALPGLTATMAVALLVPMTYGLDATTGILMLLGVYCGGTYGGSITAILINTPGTPAAAATAWDGHVLAKKGRAGEALEMALVASVFGGLFSTLVLMFVAPQIAKLALKFGPAEYFALAVFGLTIIASVSKSLVKGLIMGILGILATCIGVDPVSGIERLTFGNLRLTSGIQLIPALIGLFAITEILNKAKNSQEAAGTLEAYKKVTLKLKTILQYWKILIKSSCIGTFIGAVPGTGAAIASFISYNEAKRASKEPELFGNGSLEGVCASECGNNAVTGATLIPLLTLGIPGDAITAVLIGALTMQGLAPGPQLFVDHKEYVYGIMLGLILVNIFMYFQGHFLLKFFVNITKVPEVVMVPILLVLCTVGAYAAKNAVFDACVMVIFGIMGYFLKKLDFPLTPMVIGIVLGSMAEKNYRRALMISNGSASIFLQKPIALFFLILAAAMLLMPIIRNRKVKKV</sequence>
<feature type="transmembrane region" description="Helical" evidence="1">
    <location>
        <begin position="109"/>
        <end position="129"/>
    </location>
</feature>
<comment type="caution">
    <text evidence="3">The sequence shown here is derived from an EMBL/GenBank/DDBJ whole genome shotgun (WGS) entry which is preliminary data.</text>
</comment>
<dbReference type="AlphaFoldDB" id="A0AAE3AA68"/>
<keyword evidence="1" id="KW-1133">Transmembrane helix</keyword>
<dbReference type="Proteomes" id="UP001198220">
    <property type="component" value="Unassembled WGS sequence"/>
</dbReference>
<protein>
    <submittedName>
        <fullName evidence="3">Tripartite tricarboxylate transporter permease</fullName>
    </submittedName>
</protein>
<evidence type="ECO:0000313" key="3">
    <source>
        <dbReference type="EMBL" id="MCC2126700.1"/>
    </source>
</evidence>
<feature type="transmembrane region" description="Helical" evidence="1">
    <location>
        <begin position="20"/>
        <end position="46"/>
    </location>
</feature>
<feature type="transmembrane region" description="Helical" evidence="1">
    <location>
        <begin position="165"/>
        <end position="184"/>
    </location>
</feature>
<dbReference type="InterPro" id="IPR002823">
    <property type="entry name" value="DUF112_TM"/>
</dbReference>
<feature type="transmembrane region" description="Helical" evidence="1">
    <location>
        <begin position="58"/>
        <end position="79"/>
    </location>
</feature>
<reference evidence="3 4" key="1">
    <citation type="submission" date="2021-10" db="EMBL/GenBank/DDBJ databases">
        <title>Anaerobic single-cell dispensing facilitates the cultivation of human gut bacteria.</title>
        <authorList>
            <person name="Afrizal A."/>
        </authorList>
    </citation>
    <scope>NUCLEOTIDE SEQUENCE [LARGE SCALE GENOMIC DNA]</scope>
    <source>
        <strain evidence="3 4">CLA-AA-H276</strain>
    </source>
</reference>
<feature type="transmembrane region" description="Helical" evidence="1">
    <location>
        <begin position="375"/>
        <end position="398"/>
    </location>
</feature>
<proteinExistence type="predicted"/>
<gene>
    <name evidence="3" type="ORF">LKD36_10965</name>
</gene>
<name>A0AAE3AA68_9FIRM</name>
<dbReference type="EMBL" id="JAJEPS010000010">
    <property type="protein sequence ID" value="MCC2126700.1"/>
    <property type="molecule type" value="Genomic_DNA"/>
</dbReference>
<dbReference type="PANTHER" id="PTHR35342:SF5">
    <property type="entry name" value="TRICARBOXYLIC TRANSPORT PROTEIN"/>
    <property type="match status" value="1"/>
</dbReference>
<feature type="transmembrane region" description="Helical" evidence="1">
    <location>
        <begin position="196"/>
        <end position="216"/>
    </location>
</feature>
<dbReference type="PANTHER" id="PTHR35342">
    <property type="entry name" value="TRICARBOXYLIC TRANSPORT PROTEIN"/>
    <property type="match status" value="1"/>
</dbReference>
<accession>A0AAE3AA68</accession>
<evidence type="ECO:0000259" key="2">
    <source>
        <dbReference type="Pfam" id="PF01970"/>
    </source>
</evidence>